<keyword evidence="6" id="KW-0378">Hydrolase</keyword>
<evidence type="ECO:0000256" key="5">
    <source>
        <dbReference type="ARBA" id="ARBA00022723"/>
    </source>
</evidence>
<keyword evidence="5" id="KW-0479">Metal-binding</keyword>
<evidence type="ECO:0000256" key="2">
    <source>
        <dbReference type="ARBA" id="ARBA00004123"/>
    </source>
</evidence>
<dbReference type="GO" id="GO:0016787">
    <property type="term" value="F:hydrolase activity"/>
    <property type="evidence" value="ECO:0007669"/>
    <property type="project" value="UniProtKB-KW"/>
</dbReference>
<sequence>MPETEKSKIVSAISSALFQEALLAELEDSDSDLMNHSDARAAHKMADLTRYMESRQKIPRSTAHRYNLFEHREKEFRQSVRVDPATFDYLLSLIVDDPIFYNGSENPQTDIAIQLAVTLEWCGTFGNGNTCGRLARSYGFGAGTISEFVQRARKSLLRFYSRFVAWPSATKRTTSSAFHSARYGLSGAIGFVDGAYVNFSQKPHVDGHLFFTRKKRYGLNVQIFCDEDQRILHAHTGWPGSCGDALVFSHTQVSKNSERYFAIGEYLIGDSGYALSERLITPYKMPRAAQSDNARFNTIVSSARVVNENCIGALKNRWASLYGARTQIKVAEDFAKVNNHILLCVLLHNVTLQMKDPWTEEDREDVSAAEGESDDEDDDGCCIDTPPASRNAENKREMIKRRVLGNY</sequence>
<dbReference type="Pfam" id="PF13359">
    <property type="entry name" value="DDE_Tnp_4"/>
    <property type="match status" value="1"/>
</dbReference>
<dbReference type="InterPro" id="IPR027806">
    <property type="entry name" value="HARBI1_dom"/>
</dbReference>
<evidence type="ECO:0000313" key="11">
    <source>
        <dbReference type="Proteomes" id="UP000704712"/>
    </source>
</evidence>
<dbReference type="InterPro" id="IPR045249">
    <property type="entry name" value="HARBI1-like"/>
</dbReference>
<name>A0A8S9TGN8_PHYIN</name>
<dbReference type="Proteomes" id="UP000704712">
    <property type="component" value="Unassembled WGS sequence"/>
</dbReference>
<protein>
    <submittedName>
        <fullName evidence="10">DDE superfamily endonuclease</fullName>
    </submittedName>
</protein>
<feature type="region of interest" description="Disordered" evidence="8">
    <location>
        <begin position="358"/>
        <end position="396"/>
    </location>
</feature>
<keyword evidence="7" id="KW-0539">Nucleus</keyword>
<reference evidence="10" key="1">
    <citation type="submission" date="2020-03" db="EMBL/GenBank/DDBJ databases">
        <title>Hybrid Assembly of Korean Phytophthora infestans isolates.</title>
        <authorList>
            <person name="Prokchorchik M."/>
            <person name="Lee Y."/>
            <person name="Seo J."/>
            <person name="Cho J.-H."/>
            <person name="Park Y.-E."/>
            <person name="Jang D.-C."/>
            <person name="Im J.-S."/>
            <person name="Choi J.-G."/>
            <person name="Park H.-J."/>
            <person name="Lee G.-B."/>
            <person name="Lee Y.-G."/>
            <person name="Hong S.-Y."/>
            <person name="Cho K."/>
            <person name="Sohn K.H."/>
        </authorList>
    </citation>
    <scope>NUCLEOTIDE SEQUENCE</scope>
    <source>
        <strain evidence="10">KR_2_A2</strain>
    </source>
</reference>
<feature type="domain" description="DDE Tnp4" evidence="9">
    <location>
        <begin position="192"/>
        <end position="349"/>
    </location>
</feature>
<proteinExistence type="inferred from homology"/>
<feature type="compositionally biased region" description="Acidic residues" evidence="8">
    <location>
        <begin position="371"/>
        <end position="381"/>
    </location>
</feature>
<keyword evidence="4" id="KW-0540">Nuclease</keyword>
<dbReference type="EMBL" id="JAACNO010003221">
    <property type="protein sequence ID" value="KAF4127816.1"/>
    <property type="molecule type" value="Genomic_DNA"/>
</dbReference>
<evidence type="ECO:0000259" key="9">
    <source>
        <dbReference type="Pfam" id="PF13359"/>
    </source>
</evidence>
<comment type="subcellular location">
    <subcellularLocation>
        <location evidence="2">Nucleus</location>
    </subcellularLocation>
</comment>
<comment type="caution">
    <text evidence="10">The sequence shown here is derived from an EMBL/GenBank/DDBJ whole genome shotgun (WGS) entry which is preliminary data.</text>
</comment>
<evidence type="ECO:0000313" key="10">
    <source>
        <dbReference type="EMBL" id="KAF4127816.1"/>
    </source>
</evidence>
<dbReference type="AlphaFoldDB" id="A0A8S9TGN8"/>
<evidence type="ECO:0000256" key="8">
    <source>
        <dbReference type="SAM" id="MobiDB-lite"/>
    </source>
</evidence>
<dbReference type="PANTHER" id="PTHR22930:SF85">
    <property type="entry name" value="GH03217P-RELATED"/>
    <property type="match status" value="1"/>
</dbReference>
<dbReference type="GO" id="GO:0004519">
    <property type="term" value="F:endonuclease activity"/>
    <property type="evidence" value="ECO:0007669"/>
    <property type="project" value="UniProtKB-KW"/>
</dbReference>
<gene>
    <name evidence="10" type="ORF">GN958_ATG23047</name>
</gene>
<dbReference type="PANTHER" id="PTHR22930">
    <property type="match status" value="1"/>
</dbReference>
<comment type="similarity">
    <text evidence="3">Belongs to the HARBI1 family.</text>
</comment>
<evidence type="ECO:0000256" key="1">
    <source>
        <dbReference type="ARBA" id="ARBA00001968"/>
    </source>
</evidence>
<evidence type="ECO:0000256" key="3">
    <source>
        <dbReference type="ARBA" id="ARBA00006958"/>
    </source>
</evidence>
<evidence type="ECO:0000256" key="7">
    <source>
        <dbReference type="ARBA" id="ARBA00023242"/>
    </source>
</evidence>
<evidence type="ECO:0000256" key="6">
    <source>
        <dbReference type="ARBA" id="ARBA00022801"/>
    </source>
</evidence>
<organism evidence="10 11">
    <name type="scientific">Phytophthora infestans</name>
    <name type="common">Potato late blight agent</name>
    <name type="synonym">Botrytis infestans</name>
    <dbReference type="NCBI Taxonomy" id="4787"/>
    <lineage>
        <taxon>Eukaryota</taxon>
        <taxon>Sar</taxon>
        <taxon>Stramenopiles</taxon>
        <taxon>Oomycota</taxon>
        <taxon>Peronosporomycetes</taxon>
        <taxon>Peronosporales</taxon>
        <taxon>Peronosporaceae</taxon>
        <taxon>Phytophthora</taxon>
    </lineage>
</organism>
<dbReference type="GO" id="GO:0046872">
    <property type="term" value="F:metal ion binding"/>
    <property type="evidence" value="ECO:0007669"/>
    <property type="project" value="UniProtKB-KW"/>
</dbReference>
<comment type="cofactor">
    <cofactor evidence="1">
        <name>a divalent metal cation</name>
        <dbReference type="ChEBI" id="CHEBI:60240"/>
    </cofactor>
</comment>
<evidence type="ECO:0000256" key="4">
    <source>
        <dbReference type="ARBA" id="ARBA00022722"/>
    </source>
</evidence>
<dbReference type="GO" id="GO:0005634">
    <property type="term" value="C:nucleus"/>
    <property type="evidence" value="ECO:0007669"/>
    <property type="project" value="UniProtKB-SubCell"/>
</dbReference>
<accession>A0A8S9TGN8</accession>
<keyword evidence="10" id="KW-0255">Endonuclease</keyword>